<dbReference type="InterPro" id="IPR001752">
    <property type="entry name" value="Kinesin_motor_dom"/>
</dbReference>
<dbReference type="GO" id="GO:0015630">
    <property type="term" value="C:microtubule cytoskeleton"/>
    <property type="evidence" value="ECO:0007669"/>
    <property type="project" value="TreeGrafter"/>
</dbReference>
<proteinExistence type="inferred from homology"/>
<dbReference type="GO" id="GO:0007018">
    <property type="term" value="P:microtubule-based movement"/>
    <property type="evidence" value="ECO:0007669"/>
    <property type="project" value="InterPro"/>
</dbReference>
<dbReference type="InterPro" id="IPR027640">
    <property type="entry name" value="Kinesin-like_fam"/>
</dbReference>
<reference evidence="7 8" key="1">
    <citation type="journal article" date="2018" name="BMC Genomics">
        <title>Genomic comparison of Trypanosoma conorhini and Trypanosoma rangeli to Trypanosoma cruzi strains of high and low virulence.</title>
        <authorList>
            <person name="Bradwell K.R."/>
            <person name="Koparde V.N."/>
            <person name="Matveyev A.V."/>
            <person name="Serrano M.G."/>
            <person name="Alves J.M."/>
            <person name="Parikh H."/>
            <person name="Huang B."/>
            <person name="Lee V."/>
            <person name="Espinosa-Alvarez O."/>
            <person name="Ortiz P.A."/>
            <person name="Costa-Martins A.G."/>
            <person name="Teixeira M.M."/>
            <person name="Buck G.A."/>
        </authorList>
    </citation>
    <scope>NUCLEOTIDE SEQUENCE [LARGE SCALE GENOMIC DNA]</scope>
    <source>
        <strain evidence="7 8">AM80</strain>
    </source>
</reference>
<evidence type="ECO:0000313" key="7">
    <source>
        <dbReference type="EMBL" id="RNF02583.1"/>
    </source>
</evidence>
<feature type="coiled-coil region" evidence="4">
    <location>
        <begin position="422"/>
        <end position="456"/>
    </location>
</feature>
<dbReference type="GeneID" id="40330216"/>
<keyword evidence="2 3" id="KW-0067">ATP-binding</keyword>
<dbReference type="PRINTS" id="PR00380">
    <property type="entry name" value="KINESINHEAVY"/>
</dbReference>
<dbReference type="SUPFAM" id="SSF52540">
    <property type="entry name" value="P-loop containing nucleoside triphosphate hydrolases"/>
    <property type="match status" value="1"/>
</dbReference>
<keyword evidence="8" id="KW-1185">Reference proteome</keyword>
<evidence type="ECO:0000259" key="6">
    <source>
        <dbReference type="PROSITE" id="PS50067"/>
    </source>
</evidence>
<keyword evidence="4" id="KW-0175">Coiled coil</keyword>
<dbReference type="EMBL" id="MKGL01000226">
    <property type="protein sequence ID" value="RNF02583.1"/>
    <property type="molecule type" value="Genomic_DNA"/>
</dbReference>
<dbReference type="Proteomes" id="UP000283634">
    <property type="component" value="Unassembled WGS sequence"/>
</dbReference>
<dbReference type="PANTHER" id="PTHR47972:SF28">
    <property type="entry name" value="KINESIN-LIKE PROTEIN KLP-3"/>
    <property type="match status" value="1"/>
</dbReference>
<feature type="compositionally biased region" description="Basic and acidic residues" evidence="5">
    <location>
        <begin position="1"/>
        <end position="16"/>
    </location>
</feature>
<dbReference type="Gene3D" id="3.40.850.10">
    <property type="entry name" value="Kinesin motor domain"/>
    <property type="match status" value="1"/>
</dbReference>
<dbReference type="PANTHER" id="PTHR47972">
    <property type="entry name" value="KINESIN-LIKE PROTEIN KLP-3"/>
    <property type="match status" value="1"/>
</dbReference>
<evidence type="ECO:0000256" key="5">
    <source>
        <dbReference type="SAM" id="MobiDB-lite"/>
    </source>
</evidence>
<dbReference type="GO" id="GO:0008017">
    <property type="term" value="F:microtubule binding"/>
    <property type="evidence" value="ECO:0007669"/>
    <property type="project" value="InterPro"/>
</dbReference>
<feature type="region of interest" description="Disordered" evidence="5">
    <location>
        <begin position="635"/>
        <end position="655"/>
    </location>
</feature>
<feature type="region of interest" description="Disordered" evidence="5">
    <location>
        <begin position="955"/>
        <end position="1051"/>
    </location>
</feature>
<feature type="compositionally biased region" description="Basic and acidic residues" evidence="5">
    <location>
        <begin position="361"/>
        <end position="372"/>
    </location>
</feature>
<dbReference type="OrthoDB" id="3176171at2759"/>
<dbReference type="GO" id="GO:0003777">
    <property type="term" value="F:microtubule motor activity"/>
    <property type="evidence" value="ECO:0007669"/>
    <property type="project" value="InterPro"/>
</dbReference>
<evidence type="ECO:0000256" key="4">
    <source>
        <dbReference type="SAM" id="Coils"/>
    </source>
</evidence>
<comment type="caution">
    <text evidence="7">The sequence shown here is derived from an EMBL/GenBank/DDBJ whole genome shotgun (WGS) entry which is preliminary data.</text>
</comment>
<dbReference type="SMART" id="SM00129">
    <property type="entry name" value="KISc"/>
    <property type="match status" value="1"/>
</dbReference>
<evidence type="ECO:0000313" key="8">
    <source>
        <dbReference type="Proteomes" id="UP000283634"/>
    </source>
</evidence>
<dbReference type="InterPro" id="IPR036961">
    <property type="entry name" value="Kinesin_motor_dom_sf"/>
</dbReference>
<dbReference type="Pfam" id="PF00225">
    <property type="entry name" value="Kinesin"/>
    <property type="match status" value="1"/>
</dbReference>
<feature type="domain" description="Kinesin motor" evidence="6">
    <location>
        <begin position="521"/>
        <end position="945"/>
    </location>
</feature>
<feature type="compositionally biased region" description="Basic and acidic residues" evidence="5">
    <location>
        <begin position="1016"/>
        <end position="1026"/>
    </location>
</feature>
<feature type="binding site" evidence="3">
    <location>
        <begin position="618"/>
        <end position="625"/>
    </location>
    <ligand>
        <name>ATP</name>
        <dbReference type="ChEBI" id="CHEBI:30616"/>
    </ligand>
</feature>
<organism evidence="7 8">
    <name type="scientific">Trypanosoma rangeli</name>
    <dbReference type="NCBI Taxonomy" id="5698"/>
    <lineage>
        <taxon>Eukaryota</taxon>
        <taxon>Discoba</taxon>
        <taxon>Euglenozoa</taxon>
        <taxon>Kinetoplastea</taxon>
        <taxon>Metakinetoplastina</taxon>
        <taxon>Trypanosomatida</taxon>
        <taxon>Trypanosomatidae</taxon>
        <taxon>Trypanosoma</taxon>
        <taxon>Herpetosoma</taxon>
    </lineage>
</organism>
<feature type="compositionally biased region" description="Polar residues" evidence="5">
    <location>
        <begin position="152"/>
        <end position="167"/>
    </location>
</feature>
<dbReference type="PROSITE" id="PS00411">
    <property type="entry name" value="KINESIN_MOTOR_1"/>
    <property type="match status" value="1"/>
</dbReference>
<feature type="compositionally biased region" description="Acidic residues" evidence="5">
    <location>
        <begin position="644"/>
        <end position="655"/>
    </location>
</feature>
<dbReference type="VEuPathDB" id="TriTrypDB:TRSC58_02945"/>
<dbReference type="GO" id="GO:0005524">
    <property type="term" value="F:ATP binding"/>
    <property type="evidence" value="ECO:0007669"/>
    <property type="project" value="UniProtKB-UniRule"/>
</dbReference>
<gene>
    <name evidence="7" type="ORF">TraAM80_06283</name>
</gene>
<keyword evidence="1 3" id="KW-0547">Nucleotide-binding</keyword>
<comment type="similarity">
    <text evidence="3">Belongs to the TRAFAC class myosin-kinesin ATPase superfamily. Kinesin family.</text>
</comment>
<keyword evidence="3" id="KW-0505">Motor protein</keyword>
<dbReference type="InterPro" id="IPR019821">
    <property type="entry name" value="Kinesin_motor_CS"/>
</dbReference>
<evidence type="ECO:0000256" key="1">
    <source>
        <dbReference type="ARBA" id="ARBA00022741"/>
    </source>
</evidence>
<name>A0A3R7MAX4_TRYRA</name>
<dbReference type="InterPro" id="IPR027417">
    <property type="entry name" value="P-loop_NTPase"/>
</dbReference>
<sequence length="1051" mass="114671">MSHKLDFTCGSDERPDGGSAAHSQNSGAVRQRETRRDHVLACEMSPQVTLSKMDTAEKIFFAVHDASDDRRYKVFVRPDDIPRLKFSKLRKALSSVSGKPPFSFALWLGDEPLHGKEDANCALLGITPQTVLRMCPSEAVLLHSTGAEGSGASYSNKKVEGSSKTTGSSAAHVEKVLQELSENAVEPLSVINLNQRQRELQAQLYEEAKRCHLFSTDDTVSGGGRGGYENNDMRAPMPTPREGQILYSCSSSASPAEIQEGRTSADDGFTVFMEDLLSTRLMQQSGSPPPLPFEECCRDVPGEAQTPAAAAAAQSTVCANSSMSYLETISRGMQLYAMYFPEGVASPGPPAGAPSATLSSEQKKGGENDYAMKEASPSKYESAVTASSVIQGVGLEVINLVEEMRDDINDLLALQVRNDTTKRALQRELFSSLKLVKQLEKKEQETRQQLDALLLKLRDAHEANGVQMLSEEELRLALRNMAASHQNTRLQRENAALEQRLAQEVRKRREMEFALEDMKGHIRVLVRVRPPFRLLRARSFEVRENKTTCDPNALDEARMTADEGRNTITITDPRTGSKHFSFYRVFSEASTQAEVFGEIAPLVQLACDGINVSVLAYGQTGSGKTYTILGEEGRQHTAAGVTADDSDEEKEEDDDGIVPRTLRMLFHQLRVEAATEVVIVPPEDDRCHDEERATSTYEVLCSLLELYNDKVQDLLAPPQLVAPAFNLGGGNSSGNPSEQRGPAQVTPQCTLKIGPDGLMYVVGLTQHVVRNAQEALRVLREGASRRQVHATQQNPCSSRSHLIFTVYLSQKRRITLRNGTAFTNDSSIAFKQLESKLVFVDLAGSERIAKSQSVGKRLLEARHINKSLAALGDIVATLSNATAANTAAAHVPYRNSTLTALLQDVIGGRSKTVLLACVGPSDPPYENHTAETVTTLLFASRVRCVRNVASSFSFTGTTGGGASSRGSGMPNVELDMNHPHTSFSSGRGATKLWMRPTQSSRQRVGSVGRPSVVAAKDADRGEDGGRTRSPVPPQSLRSNDAYAEQLPRMRF</sequence>
<dbReference type="RefSeq" id="XP_029237000.1">
    <property type="nucleotide sequence ID" value="XM_029383134.1"/>
</dbReference>
<protein>
    <submittedName>
        <fullName evidence="7">Kinesin-14</fullName>
    </submittedName>
</protein>
<evidence type="ECO:0000256" key="2">
    <source>
        <dbReference type="ARBA" id="ARBA00022840"/>
    </source>
</evidence>
<dbReference type="AlphaFoldDB" id="A0A3R7MAX4"/>
<feature type="region of interest" description="Disordered" evidence="5">
    <location>
        <begin position="1"/>
        <end position="34"/>
    </location>
</feature>
<feature type="coiled-coil region" evidence="4">
    <location>
        <begin position="480"/>
        <end position="507"/>
    </location>
</feature>
<feature type="region of interest" description="Disordered" evidence="5">
    <location>
        <begin position="148"/>
        <end position="167"/>
    </location>
</feature>
<feature type="region of interest" description="Disordered" evidence="5">
    <location>
        <begin position="348"/>
        <end position="374"/>
    </location>
</feature>
<evidence type="ECO:0000256" key="3">
    <source>
        <dbReference type="PROSITE-ProRule" id="PRU00283"/>
    </source>
</evidence>
<dbReference type="PROSITE" id="PS50067">
    <property type="entry name" value="KINESIN_MOTOR_2"/>
    <property type="match status" value="1"/>
</dbReference>
<accession>A0A3R7MAX4</accession>